<gene>
    <name evidence="2" type="ORF">FSCOSCO3_A015577</name>
</gene>
<feature type="compositionally biased region" description="Basic and acidic residues" evidence="1">
    <location>
        <begin position="22"/>
        <end position="45"/>
    </location>
</feature>
<reference evidence="2 3" key="1">
    <citation type="submission" date="2024-01" db="EMBL/GenBank/DDBJ databases">
        <authorList>
            <person name="Alioto T."/>
            <person name="Alioto T."/>
            <person name="Gomez Garrido J."/>
        </authorList>
    </citation>
    <scope>NUCLEOTIDE SEQUENCE [LARGE SCALE GENOMIC DNA]</scope>
</reference>
<dbReference type="Proteomes" id="UP001314229">
    <property type="component" value="Unassembled WGS sequence"/>
</dbReference>
<evidence type="ECO:0000256" key="1">
    <source>
        <dbReference type="SAM" id="MobiDB-lite"/>
    </source>
</evidence>
<dbReference type="AlphaFoldDB" id="A0AAV1QJX0"/>
<accession>A0AAV1QJX0</accession>
<name>A0AAV1QJX0_SCOSC</name>
<feature type="non-terminal residue" evidence="2">
    <location>
        <position position="1"/>
    </location>
</feature>
<organism evidence="2 3">
    <name type="scientific">Scomber scombrus</name>
    <name type="common">Atlantic mackerel</name>
    <name type="synonym">Scomber vernalis</name>
    <dbReference type="NCBI Taxonomy" id="13677"/>
    <lineage>
        <taxon>Eukaryota</taxon>
        <taxon>Metazoa</taxon>
        <taxon>Chordata</taxon>
        <taxon>Craniata</taxon>
        <taxon>Vertebrata</taxon>
        <taxon>Euteleostomi</taxon>
        <taxon>Actinopterygii</taxon>
        <taxon>Neopterygii</taxon>
        <taxon>Teleostei</taxon>
        <taxon>Neoteleostei</taxon>
        <taxon>Acanthomorphata</taxon>
        <taxon>Pelagiaria</taxon>
        <taxon>Scombriformes</taxon>
        <taxon>Scombridae</taxon>
        <taxon>Scomber</taxon>
    </lineage>
</organism>
<protein>
    <submittedName>
        <fullName evidence="2">Uncharacterized protein K02A2.6-like</fullName>
    </submittedName>
</protein>
<sequence>LFLKRQLRTRFSLLKPSLAKTVEQKQQKQKQYHDKGKPKLRNLSEGDSVRLRNFRGGKEKWIMGKIVKRLGPVTYLIDDGVRERTVHVDHPLFSNEKALDSFNSSDHTYLTPDLGTSQLSRGISEAQCRNASTPGSAYAPSTPALQNSCTLPLSAEILL</sequence>
<keyword evidence="3" id="KW-1185">Reference proteome</keyword>
<feature type="region of interest" description="Disordered" evidence="1">
    <location>
        <begin position="20"/>
        <end position="45"/>
    </location>
</feature>
<proteinExistence type="predicted"/>
<dbReference type="EMBL" id="CAWUFR010001434">
    <property type="protein sequence ID" value="CAK6983729.1"/>
    <property type="molecule type" value="Genomic_DNA"/>
</dbReference>
<evidence type="ECO:0000313" key="3">
    <source>
        <dbReference type="Proteomes" id="UP001314229"/>
    </source>
</evidence>
<evidence type="ECO:0000313" key="2">
    <source>
        <dbReference type="EMBL" id="CAK6983729.1"/>
    </source>
</evidence>
<comment type="caution">
    <text evidence="2">The sequence shown here is derived from an EMBL/GenBank/DDBJ whole genome shotgun (WGS) entry which is preliminary data.</text>
</comment>